<accession>A0ABT1B095</accession>
<organism evidence="2 3">
    <name type="scientific">Robiginitalea marina</name>
    <dbReference type="NCBI Taxonomy" id="2954105"/>
    <lineage>
        <taxon>Bacteria</taxon>
        <taxon>Pseudomonadati</taxon>
        <taxon>Bacteroidota</taxon>
        <taxon>Flavobacteriia</taxon>
        <taxon>Flavobacteriales</taxon>
        <taxon>Flavobacteriaceae</taxon>
        <taxon>Robiginitalea</taxon>
    </lineage>
</organism>
<dbReference type="InterPro" id="IPR017853">
    <property type="entry name" value="GH"/>
</dbReference>
<dbReference type="InterPro" id="IPR006103">
    <property type="entry name" value="Glyco_hydro_2_cat"/>
</dbReference>
<reference evidence="2 3" key="1">
    <citation type="submission" date="2022-06" db="EMBL/GenBank/DDBJ databases">
        <authorList>
            <person name="Xuan X."/>
        </authorList>
    </citation>
    <scope>NUCLEOTIDE SEQUENCE [LARGE SCALE GENOMIC DNA]</scope>
    <source>
        <strain evidence="2 3">2V75</strain>
    </source>
</reference>
<name>A0ABT1B095_9FLAO</name>
<sequence length="447" mass="50231">MTRFIGVKKLLVGIWILLGLLSGMSCSDPGPEITSKKVFVAHTESGFQLFKDGVPFPVKGACVGDSFWEAFQEAGGNTLRIYDTTSLKHKLDKAASLGLMVAVEIPVPSYSPDEDTPGGPGGPDAINHGIAAVVKEHRNHPALLFWILGNEVNYPEYFKGKRYVRQFNDWISLIHELDPDHPVTTTLAGPSRRLILSLYHRSPGLDFLSINLFGHISTLRERLDSMSWLWDGPFMISEWGINGPWEAEVNTDWGAPVEQTSTKKAEQYLERFRLIQSWEEPRLLGNFIFYWGQKEERTPTWFSTHLPDGRATEIVSQFEGCLGGTPKTYTGPRINYMLLEAMGAGQSITLPPSQEVTASVSLSPPEPSGLLYEWEIRPENWYYKIRELQQPMPVIPTAFSQTSRDEVRFNTPLEEGPYRLYLYVGDTLGNVATTNIPFYILNPGDAE</sequence>
<dbReference type="SUPFAM" id="SSF51445">
    <property type="entry name" value="(Trans)glycosidases"/>
    <property type="match status" value="1"/>
</dbReference>
<protein>
    <recommendedName>
        <fullName evidence="1">Glycoside hydrolase family 2 catalytic domain-containing protein</fullName>
    </recommendedName>
</protein>
<dbReference type="EMBL" id="JAMXIB010000007">
    <property type="protein sequence ID" value="MCO5725265.1"/>
    <property type="molecule type" value="Genomic_DNA"/>
</dbReference>
<evidence type="ECO:0000313" key="3">
    <source>
        <dbReference type="Proteomes" id="UP001206312"/>
    </source>
</evidence>
<feature type="domain" description="Glycoside hydrolase family 2 catalytic" evidence="1">
    <location>
        <begin position="129"/>
        <end position="186"/>
    </location>
</feature>
<dbReference type="Gene3D" id="3.20.20.80">
    <property type="entry name" value="Glycosidases"/>
    <property type="match status" value="1"/>
</dbReference>
<comment type="caution">
    <text evidence="2">The sequence shown here is derived from an EMBL/GenBank/DDBJ whole genome shotgun (WGS) entry which is preliminary data.</text>
</comment>
<dbReference type="Proteomes" id="UP001206312">
    <property type="component" value="Unassembled WGS sequence"/>
</dbReference>
<dbReference type="PROSITE" id="PS51257">
    <property type="entry name" value="PROKAR_LIPOPROTEIN"/>
    <property type="match status" value="1"/>
</dbReference>
<gene>
    <name evidence="2" type="ORF">NG653_10390</name>
</gene>
<evidence type="ECO:0000313" key="2">
    <source>
        <dbReference type="EMBL" id="MCO5725265.1"/>
    </source>
</evidence>
<dbReference type="Pfam" id="PF02836">
    <property type="entry name" value="Glyco_hydro_2_C"/>
    <property type="match status" value="1"/>
</dbReference>
<dbReference type="RefSeq" id="WP_252741637.1">
    <property type="nucleotide sequence ID" value="NZ_JAMXIB010000007.1"/>
</dbReference>
<keyword evidence="3" id="KW-1185">Reference proteome</keyword>
<evidence type="ECO:0000259" key="1">
    <source>
        <dbReference type="Pfam" id="PF02836"/>
    </source>
</evidence>
<proteinExistence type="predicted"/>